<feature type="non-terminal residue" evidence="2">
    <location>
        <position position="1"/>
    </location>
</feature>
<evidence type="ECO:0000256" key="1">
    <source>
        <dbReference type="SAM" id="MobiDB-lite"/>
    </source>
</evidence>
<feature type="region of interest" description="Disordered" evidence="1">
    <location>
        <begin position="52"/>
        <end position="86"/>
    </location>
</feature>
<proteinExistence type="predicted"/>
<reference evidence="2" key="1">
    <citation type="journal article" date="2019" name="Sci. Rep.">
        <title>Draft genome of Tanacetum cinerariifolium, the natural source of mosquito coil.</title>
        <authorList>
            <person name="Yamashiro T."/>
            <person name="Shiraishi A."/>
            <person name="Satake H."/>
            <person name="Nakayama K."/>
        </authorList>
    </citation>
    <scope>NUCLEOTIDE SEQUENCE</scope>
</reference>
<name>A0A699XPG6_TANCI</name>
<organism evidence="2">
    <name type="scientific">Tanacetum cinerariifolium</name>
    <name type="common">Dalmatian daisy</name>
    <name type="synonym">Chrysanthemum cinerariifolium</name>
    <dbReference type="NCBI Taxonomy" id="118510"/>
    <lineage>
        <taxon>Eukaryota</taxon>
        <taxon>Viridiplantae</taxon>
        <taxon>Streptophyta</taxon>
        <taxon>Embryophyta</taxon>
        <taxon>Tracheophyta</taxon>
        <taxon>Spermatophyta</taxon>
        <taxon>Magnoliopsida</taxon>
        <taxon>eudicotyledons</taxon>
        <taxon>Gunneridae</taxon>
        <taxon>Pentapetalae</taxon>
        <taxon>asterids</taxon>
        <taxon>campanulids</taxon>
        <taxon>Asterales</taxon>
        <taxon>Asteraceae</taxon>
        <taxon>Asteroideae</taxon>
        <taxon>Anthemideae</taxon>
        <taxon>Anthemidinae</taxon>
        <taxon>Tanacetum</taxon>
    </lineage>
</organism>
<comment type="caution">
    <text evidence="2">The sequence shown here is derived from an EMBL/GenBank/DDBJ whole genome shotgun (WGS) entry which is preliminary data.</text>
</comment>
<feature type="compositionally biased region" description="Gly residues" evidence="1">
    <location>
        <begin position="52"/>
        <end position="63"/>
    </location>
</feature>
<gene>
    <name evidence="2" type="ORF">Tci_930323</name>
</gene>
<protein>
    <submittedName>
        <fullName evidence="2">Uncharacterized protein</fullName>
    </submittedName>
</protein>
<feature type="non-terminal residue" evidence="2">
    <location>
        <position position="86"/>
    </location>
</feature>
<dbReference type="AlphaFoldDB" id="A0A699XPG6"/>
<dbReference type="EMBL" id="BKCJ011851892">
    <property type="protein sequence ID" value="GFD58354.1"/>
    <property type="molecule type" value="Genomic_DNA"/>
</dbReference>
<evidence type="ECO:0000313" key="2">
    <source>
        <dbReference type="EMBL" id="GFD58354.1"/>
    </source>
</evidence>
<accession>A0A699XPG6</accession>
<sequence length="86" mass="8317">APVPAAGRVCGLAHAGRAVGAARLFAAAPVAHGAGSAVSRQYRPHVCVRPAGGGARRGSGGGALHAHAQRPGGAAAGWLRGRNAAR</sequence>